<feature type="compositionally biased region" description="Low complexity" evidence="1">
    <location>
        <begin position="349"/>
        <end position="363"/>
    </location>
</feature>
<dbReference type="SMART" id="SM00165">
    <property type="entry name" value="UBA"/>
    <property type="match status" value="1"/>
</dbReference>
<feature type="region of interest" description="Disordered" evidence="1">
    <location>
        <begin position="271"/>
        <end position="366"/>
    </location>
</feature>
<evidence type="ECO:0000256" key="1">
    <source>
        <dbReference type="SAM" id="MobiDB-lite"/>
    </source>
</evidence>
<feature type="compositionally biased region" description="Low complexity" evidence="1">
    <location>
        <begin position="287"/>
        <end position="302"/>
    </location>
</feature>
<feature type="non-terminal residue" evidence="4">
    <location>
        <position position="513"/>
    </location>
</feature>
<feature type="region of interest" description="Disordered" evidence="1">
    <location>
        <begin position="130"/>
        <end position="153"/>
    </location>
</feature>
<dbReference type="InterPro" id="IPR015496">
    <property type="entry name" value="Ubiquilin"/>
</dbReference>
<evidence type="ECO:0000313" key="5">
    <source>
        <dbReference type="Proteomes" id="UP000779574"/>
    </source>
</evidence>
<dbReference type="AlphaFoldDB" id="A0A9P8E394"/>
<dbReference type="GO" id="GO:0006511">
    <property type="term" value="P:ubiquitin-dependent protein catabolic process"/>
    <property type="evidence" value="ECO:0007669"/>
    <property type="project" value="TreeGrafter"/>
</dbReference>
<reference evidence="4" key="2">
    <citation type="submission" date="2021-08" db="EMBL/GenBank/DDBJ databases">
        <authorList>
            <person name="Gostincar C."/>
            <person name="Sun X."/>
            <person name="Song Z."/>
            <person name="Gunde-Cimerman N."/>
        </authorList>
    </citation>
    <scope>NUCLEOTIDE SEQUENCE</scope>
    <source>
        <strain evidence="4">EXF-9911</strain>
    </source>
</reference>
<organism evidence="4 5">
    <name type="scientific">Aureobasidium melanogenum</name>
    <name type="common">Aureobasidium pullulans var. melanogenum</name>
    <dbReference type="NCBI Taxonomy" id="46634"/>
    <lineage>
        <taxon>Eukaryota</taxon>
        <taxon>Fungi</taxon>
        <taxon>Dikarya</taxon>
        <taxon>Ascomycota</taxon>
        <taxon>Pezizomycotina</taxon>
        <taxon>Dothideomycetes</taxon>
        <taxon>Dothideomycetidae</taxon>
        <taxon>Dothideales</taxon>
        <taxon>Saccotheciaceae</taxon>
        <taxon>Aureobasidium</taxon>
    </lineage>
</organism>
<comment type="caution">
    <text evidence="4">The sequence shown here is derived from an EMBL/GenBank/DDBJ whole genome shotgun (WGS) entry which is preliminary data.</text>
</comment>
<dbReference type="GO" id="GO:0031593">
    <property type="term" value="F:polyubiquitin modification-dependent protein binding"/>
    <property type="evidence" value="ECO:0007669"/>
    <property type="project" value="TreeGrafter"/>
</dbReference>
<dbReference type="SUPFAM" id="SSF54236">
    <property type="entry name" value="Ubiquitin-like"/>
    <property type="match status" value="1"/>
</dbReference>
<dbReference type="Proteomes" id="UP000779574">
    <property type="component" value="Unassembled WGS sequence"/>
</dbReference>
<dbReference type="PROSITE" id="PS50030">
    <property type="entry name" value="UBA"/>
    <property type="match status" value="1"/>
</dbReference>
<dbReference type="Pfam" id="PF00240">
    <property type="entry name" value="ubiquitin"/>
    <property type="match status" value="1"/>
</dbReference>
<sequence length="513" mass="53595">MTRTQSQELGKGLNVIHIHITPVCARDPLLPLDKTSFLSAHNQAIAMSDESEQQLTFTVKSSNDAKYAVTIAANSTVSQLKEKLATSDFADIPTERQRLIYSGRVLKDPETLASYKIKDGNTIHLVKGAESNNRQNPANQGGSTPIPGAGTAANVPSNIAAGTGAHNPLAQLTGARYAGFHQLPGADMFGADGGMGAPPDPDHLLRMLENPAFAQQMNEAMNNPDVINMMRNNPMLRNNPMAQQMFDNPELRRMLMNPDFIRMQMNMQRSMGGGLGGASAFPAPGATDTSESDSTSQNTQQQNPPPNPFAMFGGGQGAGSGANPFAALFGGNPGAVQGQTPAGTPPVPTAGQGTPAQGQTPGANASQTQANPFASLFGGMGGGMGGAQGSGSDPIQQMAQQMMQNPEMMRSAMNMMQNMYGGNNNNNSGAGGEGGAAANPFGGMNPFAAFGGMGGFGAPQQQQDSRPPEEQYATQLQQLNAMGFYEFDRNVRALRMSGGSVEGAVEHLLSGTI</sequence>
<dbReference type="InterPro" id="IPR000626">
    <property type="entry name" value="Ubiquitin-like_dom"/>
</dbReference>
<dbReference type="Gene3D" id="1.10.8.10">
    <property type="entry name" value="DNA helicase RuvA subunit, C-terminal domain"/>
    <property type="match status" value="1"/>
</dbReference>
<dbReference type="EMBL" id="JAHFXF010001089">
    <property type="protein sequence ID" value="KAG9676589.1"/>
    <property type="molecule type" value="Genomic_DNA"/>
</dbReference>
<dbReference type="InterPro" id="IPR015940">
    <property type="entry name" value="UBA"/>
</dbReference>
<dbReference type="PROSITE" id="PS50053">
    <property type="entry name" value="UBIQUITIN_2"/>
    <property type="match status" value="1"/>
</dbReference>
<dbReference type="GO" id="GO:0005829">
    <property type="term" value="C:cytosol"/>
    <property type="evidence" value="ECO:0007669"/>
    <property type="project" value="TreeGrafter"/>
</dbReference>
<protein>
    <recommendedName>
        <fullName evidence="6">Deubiquitination-protection protein dph1</fullName>
    </recommendedName>
</protein>
<proteinExistence type="predicted"/>
<feature type="domain" description="Ubiquitin-like" evidence="3">
    <location>
        <begin position="55"/>
        <end position="126"/>
    </location>
</feature>
<gene>
    <name evidence="4" type="ORF">KCU76_g15931</name>
</gene>
<dbReference type="PANTHER" id="PTHR10677:SF3">
    <property type="entry name" value="FI07626P-RELATED"/>
    <property type="match status" value="1"/>
</dbReference>
<dbReference type="InterPro" id="IPR009060">
    <property type="entry name" value="UBA-like_sf"/>
</dbReference>
<feature type="domain" description="UBA" evidence="2">
    <location>
        <begin position="467"/>
        <end position="511"/>
    </location>
</feature>
<evidence type="ECO:0000259" key="2">
    <source>
        <dbReference type="PROSITE" id="PS50030"/>
    </source>
</evidence>
<dbReference type="InterPro" id="IPR006636">
    <property type="entry name" value="STI1_HS-bd"/>
</dbReference>
<dbReference type="InterPro" id="IPR029071">
    <property type="entry name" value="Ubiquitin-like_domsf"/>
</dbReference>
<dbReference type="Pfam" id="PF00627">
    <property type="entry name" value="UBA"/>
    <property type="match status" value="1"/>
</dbReference>
<dbReference type="Gene3D" id="3.10.20.90">
    <property type="entry name" value="Phosphatidylinositol 3-kinase Catalytic Subunit, Chain A, domain 1"/>
    <property type="match status" value="1"/>
</dbReference>
<dbReference type="FunFam" id="1.10.8.10:FF:000024">
    <property type="entry name" value="Ubiquitin domain-containing protein DSK2"/>
    <property type="match status" value="1"/>
</dbReference>
<dbReference type="SMART" id="SM00213">
    <property type="entry name" value="UBQ"/>
    <property type="match status" value="1"/>
</dbReference>
<evidence type="ECO:0000259" key="3">
    <source>
        <dbReference type="PROSITE" id="PS50053"/>
    </source>
</evidence>
<dbReference type="PANTHER" id="PTHR10677">
    <property type="entry name" value="UBIQUILIN"/>
    <property type="match status" value="1"/>
</dbReference>
<dbReference type="SUPFAM" id="SSF46934">
    <property type="entry name" value="UBA-like"/>
    <property type="match status" value="1"/>
</dbReference>
<evidence type="ECO:0008006" key="6">
    <source>
        <dbReference type="Google" id="ProtNLM"/>
    </source>
</evidence>
<evidence type="ECO:0000313" key="4">
    <source>
        <dbReference type="EMBL" id="KAG9676589.1"/>
    </source>
</evidence>
<dbReference type="CDD" id="cd16106">
    <property type="entry name" value="Ubl_Dsk2p_like"/>
    <property type="match status" value="1"/>
</dbReference>
<dbReference type="SMART" id="SM00727">
    <property type="entry name" value="STI1"/>
    <property type="match status" value="2"/>
</dbReference>
<dbReference type="OrthoDB" id="267397at2759"/>
<reference evidence="4" key="1">
    <citation type="journal article" date="2021" name="J Fungi (Basel)">
        <title>Virulence traits and population genomics of the black yeast Aureobasidium melanogenum.</title>
        <authorList>
            <person name="Cernosa A."/>
            <person name="Sun X."/>
            <person name="Gostincar C."/>
            <person name="Fang C."/>
            <person name="Gunde-Cimerman N."/>
            <person name="Song Z."/>
        </authorList>
    </citation>
    <scope>NUCLEOTIDE SEQUENCE</scope>
    <source>
        <strain evidence="4">EXF-9911</strain>
    </source>
</reference>
<accession>A0A9P8E394</accession>
<name>A0A9P8E394_AURME</name>
<feature type="compositionally biased region" description="Polar residues" evidence="1">
    <location>
        <begin position="130"/>
        <end position="143"/>
    </location>
</feature>